<dbReference type="EMBL" id="JBHILM010000041">
    <property type="protein sequence ID" value="MFB5684465.1"/>
    <property type="molecule type" value="Genomic_DNA"/>
</dbReference>
<name>A0ABV5BFT7_9BACL</name>
<dbReference type="SMART" id="SM00304">
    <property type="entry name" value="HAMP"/>
    <property type="match status" value="1"/>
</dbReference>
<accession>A0ABV5BFT7</accession>
<evidence type="ECO:0000256" key="6">
    <source>
        <dbReference type="ARBA" id="ARBA00023136"/>
    </source>
</evidence>
<evidence type="ECO:0000256" key="4">
    <source>
        <dbReference type="ARBA" id="ARBA00022679"/>
    </source>
</evidence>
<dbReference type="Pfam" id="PF06580">
    <property type="entry name" value="His_kinase"/>
    <property type="match status" value="1"/>
</dbReference>
<dbReference type="InterPro" id="IPR050640">
    <property type="entry name" value="Bact_2-comp_sensor_kinase"/>
</dbReference>
<dbReference type="InterPro" id="IPR003660">
    <property type="entry name" value="HAMP_dom"/>
</dbReference>
<dbReference type="Gene3D" id="3.30.450.20">
    <property type="entry name" value="PAS domain"/>
    <property type="match status" value="1"/>
</dbReference>
<evidence type="ECO:0000256" key="1">
    <source>
        <dbReference type="ARBA" id="ARBA00004651"/>
    </source>
</evidence>
<evidence type="ECO:0000256" key="5">
    <source>
        <dbReference type="ARBA" id="ARBA00022777"/>
    </source>
</evidence>
<evidence type="ECO:0000313" key="9">
    <source>
        <dbReference type="EMBL" id="MFB5684465.1"/>
    </source>
</evidence>
<keyword evidence="10" id="KW-1185">Reference proteome</keyword>
<dbReference type="PANTHER" id="PTHR34220:SF7">
    <property type="entry name" value="SENSOR HISTIDINE KINASE YPDA"/>
    <property type="match status" value="1"/>
</dbReference>
<evidence type="ECO:0000259" key="8">
    <source>
        <dbReference type="PROSITE" id="PS50885"/>
    </source>
</evidence>
<dbReference type="RefSeq" id="WP_375528145.1">
    <property type="nucleotide sequence ID" value="NZ_JBHILM010000041.1"/>
</dbReference>
<sequence length="592" mass="68529">MIKLNFYTKIVTLAVIMMIPIMLLYFYSNKITTDVLSEELGASNINQLVFFQNQVNTNIELVSSWPNLLIHDPDILSFQDIFLEDGYLNLDAINLVKRIQNKLSLQESSSNWDSSISIYSPSLGRVVTERDAQRYEAKDLNKEIRPGWQVEKVTEDEGEPFVFSWYTVSPFSAERHPETANTIIKVEFDSSNIQDMLDRFKSDGRGDPFYFRKDMGVIYNRTANHELVGRLLQELEGGQLEDGENRILEVNGDQYMVSMVLSEDTGWYLIDYMPLSEIMQPIDQSNRLFYVSAGGLLLFSFLAAYMLYSQVQVPIRQLVAGFKRLAAGDYAVRMQRKGSHEFSFLADRFNQMVEQIQQLFEKVYMEKIHVREARLKQLQSQINPHFFYNCFSFMTSMAKLKKHEAVIAMSHHLSRYYRYTTRQERELVPLEEEIEFVTHYLEIQNMRMPRLSYSIELPQRMGRLSVPPLMLQPLVENAVIHGIEQNAENGLIRITAEFDQGCMKVHVDDNGRGMNEQDIFALEEKLHRPMDELMGCGVWNVYQRMRLRFGESAGLAFSRSAYGGLRATLYWTDPESISASSNLYKCTGGGWK</sequence>
<evidence type="ECO:0000256" key="2">
    <source>
        <dbReference type="ARBA" id="ARBA00022475"/>
    </source>
</evidence>
<dbReference type="Pfam" id="PF02518">
    <property type="entry name" value="HATPase_c"/>
    <property type="match status" value="1"/>
</dbReference>
<keyword evidence="4 9" id="KW-0808">Transferase</keyword>
<dbReference type="SUPFAM" id="SSF55874">
    <property type="entry name" value="ATPase domain of HSP90 chaperone/DNA topoisomerase II/histidine kinase"/>
    <property type="match status" value="1"/>
</dbReference>
<dbReference type="Pfam" id="PF00672">
    <property type="entry name" value="HAMP"/>
    <property type="match status" value="1"/>
</dbReference>
<reference evidence="9 10" key="1">
    <citation type="submission" date="2024-09" db="EMBL/GenBank/DDBJ databases">
        <authorList>
            <person name="Ruan L."/>
        </authorList>
    </citation>
    <scope>NUCLEOTIDE SEQUENCE [LARGE SCALE GENOMIC DNA]</scope>
    <source>
        <strain evidence="9 10">D33</strain>
    </source>
</reference>
<dbReference type="PANTHER" id="PTHR34220">
    <property type="entry name" value="SENSOR HISTIDINE KINASE YPDA"/>
    <property type="match status" value="1"/>
</dbReference>
<dbReference type="GO" id="GO:0004673">
    <property type="term" value="F:protein histidine kinase activity"/>
    <property type="evidence" value="ECO:0007669"/>
    <property type="project" value="UniProtKB-EC"/>
</dbReference>
<gene>
    <name evidence="9" type="ORF">ACE3NQ_26525</name>
</gene>
<dbReference type="SUPFAM" id="SSF158472">
    <property type="entry name" value="HAMP domain-like"/>
    <property type="match status" value="1"/>
</dbReference>
<dbReference type="CDD" id="cd06225">
    <property type="entry name" value="HAMP"/>
    <property type="match status" value="1"/>
</dbReference>
<dbReference type="InterPro" id="IPR036890">
    <property type="entry name" value="HATPase_C_sf"/>
</dbReference>
<dbReference type="InterPro" id="IPR003594">
    <property type="entry name" value="HATPase_dom"/>
</dbReference>
<evidence type="ECO:0000256" key="7">
    <source>
        <dbReference type="SAM" id="Phobius"/>
    </source>
</evidence>
<dbReference type="InterPro" id="IPR010559">
    <property type="entry name" value="Sig_transdc_His_kin_internal"/>
</dbReference>
<dbReference type="EC" id="2.7.13.3" evidence="9"/>
<protein>
    <submittedName>
        <fullName evidence="9">Sensor histidine kinase</fullName>
        <ecNumber evidence="9">2.7.13.3</ecNumber>
    </submittedName>
</protein>
<evidence type="ECO:0000313" key="10">
    <source>
        <dbReference type="Proteomes" id="UP001580407"/>
    </source>
</evidence>
<comment type="subcellular location">
    <subcellularLocation>
        <location evidence="1">Cell membrane</location>
        <topology evidence="1">Multi-pass membrane protein</topology>
    </subcellularLocation>
</comment>
<feature type="transmembrane region" description="Helical" evidence="7">
    <location>
        <begin position="288"/>
        <end position="308"/>
    </location>
</feature>
<comment type="caution">
    <text evidence="9">The sequence shown here is derived from an EMBL/GenBank/DDBJ whole genome shotgun (WGS) entry which is preliminary data.</text>
</comment>
<keyword evidence="7" id="KW-1133">Transmembrane helix</keyword>
<feature type="transmembrane region" description="Helical" evidence="7">
    <location>
        <begin position="6"/>
        <end position="27"/>
    </location>
</feature>
<keyword evidence="6 7" id="KW-0472">Membrane</keyword>
<keyword evidence="3" id="KW-0597">Phosphoprotein</keyword>
<dbReference type="PROSITE" id="PS50885">
    <property type="entry name" value="HAMP"/>
    <property type="match status" value="1"/>
</dbReference>
<keyword evidence="2" id="KW-1003">Cell membrane</keyword>
<organism evidence="9 10">
    <name type="scientific">Paenibacillus terreus</name>
    <dbReference type="NCBI Taxonomy" id="1387834"/>
    <lineage>
        <taxon>Bacteria</taxon>
        <taxon>Bacillati</taxon>
        <taxon>Bacillota</taxon>
        <taxon>Bacilli</taxon>
        <taxon>Bacillales</taxon>
        <taxon>Paenibacillaceae</taxon>
        <taxon>Paenibacillus</taxon>
    </lineage>
</organism>
<dbReference type="Gene3D" id="1.10.287.130">
    <property type="match status" value="1"/>
</dbReference>
<proteinExistence type="predicted"/>
<dbReference type="Gene3D" id="3.30.565.10">
    <property type="entry name" value="Histidine kinase-like ATPase, C-terminal domain"/>
    <property type="match status" value="1"/>
</dbReference>
<keyword evidence="5 9" id="KW-0418">Kinase</keyword>
<feature type="domain" description="HAMP" evidence="8">
    <location>
        <begin position="309"/>
        <end position="361"/>
    </location>
</feature>
<evidence type="ECO:0000256" key="3">
    <source>
        <dbReference type="ARBA" id="ARBA00022553"/>
    </source>
</evidence>
<dbReference type="Proteomes" id="UP001580407">
    <property type="component" value="Unassembled WGS sequence"/>
</dbReference>
<keyword evidence="7" id="KW-0812">Transmembrane</keyword>